<evidence type="ECO:0000313" key="2">
    <source>
        <dbReference type="Proteomes" id="UP000249016"/>
    </source>
</evidence>
<evidence type="ECO:0000313" key="1">
    <source>
        <dbReference type="EMBL" id="RAI73998.1"/>
    </source>
</evidence>
<dbReference type="AlphaFoldDB" id="A0A327NN16"/>
<accession>A0A327NN16</accession>
<organism evidence="1 2">
    <name type="scientific">Spirosoma telluris</name>
    <dbReference type="NCBI Taxonomy" id="2183553"/>
    <lineage>
        <taxon>Bacteria</taxon>
        <taxon>Pseudomonadati</taxon>
        <taxon>Bacteroidota</taxon>
        <taxon>Cytophagia</taxon>
        <taxon>Cytophagales</taxon>
        <taxon>Cytophagaceae</taxon>
        <taxon>Spirosoma</taxon>
    </lineage>
</organism>
<gene>
    <name evidence="1" type="ORF">HMF3257_05800</name>
</gene>
<protein>
    <submittedName>
        <fullName evidence="1">Uncharacterized protein</fullName>
    </submittedName>
</protein>
<name>A0A327NN16_9BACT</name>
<keyword evidence="2" id="KW-1185">Reference proteome</keyword>
<proteinExistence type="predicted"/>
<sequence length="161" mass="18713">METRINHSSLVINFLDVGFDSNQLSIRAKTIADQILLNNYFSEKNDWLINFIASYNNGRQLLITRNKIGTYSKDKIKEITLAIPIPSIRTVTWGVEDNQYIYGPDHYDQILKNFWAEEVNFHQFSNRSDYVYSCLKKGIERAFFEGFTVGGIKVVVKEIFD</sequence>
<dbReference type="Pfam" id="PF15587">
    <property type="entry name" value="Imm9"/>
    <property type="match status" value="1"/>
</dbReference>
<dbReference type="EMBL" id="QLII01000001">
    <property type="protein sequence ID" value="RAI73998.1"/>
    <property type="molecule type" value="Genomic_DNA"/>
</dbReference>
<dbReference type="RefSeq" id="WP_111340871.1">
    <property type="nucleotide sequence ID" value="NZ_QLII01000001.1"/>
</dbReference>
<dbReference type="OrthoDB" id="894209at2"/>
<dbReference type="Proteomes" id="UP000249016">
    <property type="component" value="Unassembled WGS sequence"/>
</dbReference>
<dbReference type="InterPro" id="IPR028963">
    <property type="entry name" value="Imm9"/>
</dbReference>
<comment type="caution">
    <text evidence="1">The sequence shown here is derived from an EMBL/GenBank/DDBJ whole genome shotgun (WGS) entry which is preliminary data.</text>
</comment>
<reference evidence="1 2" key="1">
    <citation type="submission" date="2018-06" db="EMBL/GenBank/DDBJ databases">
        <title>Spirosoma sp. HMF3257 Genome sequencing and assembly.</title>
        <authorList>
            <person name="Kang H."/>
            <person name="Cha I."/>
            <person name="Kim H."/>
            <person name="Kang J."/>
            <person name="Joh K."/>
        </authorList>
    </citation>
    <scope>NUCLEOTIDE SEQUENCE [LARGE SCALE GENOMIC DNA]</scope>
    <source>
        <strain evidence="1 2">HMF3257</strain>
    </source>
</reference>